<evidence type="ECO:0000256" key="3">
    <source>
        <dbReference type="ARBA" id="ARBA00022448"/>
    </source>
</evidence>
<dbReference type="GO" id="GO:0022857">
    <property type="term" value="F:transmembrane transporter activity"/>
    <property type="evidence" value="ECO:0007669"/>
    <property type="project" value="InterPro"/>
</dbReference>
<evidence type="ECO:0000313" key="10">
    <source>
        <dbReference type="Proteomes" id="UP000000749"/>
    </source>
</evidence>
<feature type="transmembrane region" description="Helical" evidence="8">
    <location>
        <begin position="50"/>
        <end position="72"/>
    </location>
</feature>
<dbReference type="EMBL" id="CU928164">
    <property type="protein sequence ID" value="CAR16826.1"/>
    <property type="molecule type" value="Genomic_DNA"/>
</dbReference>
<protein>
    <submittedName>
        <fullName evidence="9">Putative heterocycle metabolite transporter</fullName>
    </submittedName>
</protein>
<dbReference type="KEGG" id="ect:ECIAI39_0689"/>
<keyword evidence="6 7" id="KW-0472">Membrane</keyword>
<sequence>MLFQKMTSHFAGDFFMESSSPIRSKKPVLESNTINAVPESARHGSPSSQFTLWLSANLQITAVVDGALAIIFGSEAMSAIIGLLIGNIIGGAVMALHSSQGAKLGLPQMISSRIRFGVKGAALPLLMVIIMYLGFAATGTVLSGQAINRIFGFESASTGIIIFGMLTAMIALVGYKLIHVVGRVAGILSILGFIYLATQLSGHYDVAAAFGQKPFSLSVFLLTIALSAGWQLTFAPYASDYSRYLPSDTPAKSIFFATFLGTTLGAQCAMTFGVLVAACGANFLKDQVGFMGELAGPTFAILIYTVIVCGKLTVNCLNAYGGFMSILATVSAFNNRSQVSQRVRAAYVVGFVLLSMVVALAASADFLNNFKNFVLLLLTVFVPWSAINLIDYYFISQGKTDIPALYTPEGRYGAYNKTALTCYGVGVLVQIPFLNQKLYQGPISVLMDGADISWIVGLLITAVIYYPWAKRTTCVPAYTIYPES</sequence>
<feature type="transmembrane region" description="Helical" evidence="8">
    <location>
        <begin position="78"/>
        <end position="96"/>
    </location>
</feature>
<comment type="subcellular location">
    <subcellularLocation>
        <location evidence="1">Membrane</location>
        <topology evidence="1">Multi-pass membrane protein</topology>
    </subcellularLocation>
</comment>
<feature type="transmembrane region" description="Helical" evidence="8">
    <location>
        <begin position="259"/>
        <end position="284"/>
    </location>
</feature>
<comment type="similarity">
    <text evidence="2 7">Belongs to the purine-cytosine permease (2.A.39) family.</text>
</comment>
<dbReference type="Pfam" id="PF02133">
    <property type="entry name" value="Transp_cyt_pur"/>
    <property type="match status" value="1"/>
</dbReference>
<dbReference type="InterPro" id="IPR026030">
    <property type="entry name" value="Pur-cyt_permease_Fcy2/21/22"/>
</dbReference>
<feature type="transmembrane region" description="Helical" evidence="8">
    <location>
        <begin position="290"/>
        <end position="309"/>
    </location>
</feature>
<dbReference type="PANTHER" id="PTHR31806:SF1">
    <property type="entry name" value="PURINE-CYTOSINE PERMEASE FCY2-RELATED"/>
    <property type="match status" value="1"/>
</dbReference>
<dbReference type="HOGENOM" id="CLU_026016_3_1_6"/>
<reference evidence="10" key="1">
    <citation type="journal article" date="2009" name="PLoS Genet.">
        <title>Organised genome dynamics in the Escherichia coli species results in highly diverse adaptive paths.</title>
        <authorList>
            <person name="Touchon M."/>
            <person name="Hoede C."/>
            <person name="Tenaillon O."/>
            <person name="Barbe V."/>
            <person name="Baeriswyl S."/>
            <person name="Bidet P."/>
            <person name="Bingen E."/>
            <person name="Bonacorsi S."/>
            <person name="Bouchier C."/>
            <person name="Bouvet O."/>
            <person name="Calteau A."/>
            <person name="Chiapello H."/>
            <person name="Clermont O."/>
            <person name="Cruveiller S."/>
            <person name="Danchin A."/>
            <person name="Diard M."/>
            <person name="Dossat C."/>
            <person name="Karoui M.E."/>
            <person name="Frapy E."/>
            <person name="Garry L."/>
            <person name="Ghigo J.M."/>
            <person name="Gilles A.M."/>
            <person name="Johnson J."/>
            <person name="Le Bouguenec C."/>
            <person name="Lescat M."/>
            <person name="Mangenot S."/>
            <person name="Martinez-Jehanne V."/>
            <person name="Matic I."/>
            <person name="Nassif X."/>
            <person name="Oztas S."/>
            <person name="Petit M.A."/>
            <person name="Pichon C."/>
            <person name="Rouy Z."/>
            <person name="Ruf C.S."/>
            <person name="Schneider D."/>
            <person name="Tourret J."/>
            <person name="Vacherie B."/>
            <person name="Vallenet D."/>
            <person name="Medigue C."/>
            <person name="Rocha E.P.C."/>
            <person name="Denamur E."/>
        </authorList>
    </citation>
    <scope>NUCLEOTIDE SEQUENCE [LARGE SCALE GENOMIC DNA]</scope>
    <source>
        <strain evidence="10">IAI39 / ExPEC</strain>
    </source>
</reference>
<name>A0A0H3MF87_ECO7I</name>
<evidence type="ECO:0000256" key="7">
    <source>
        <dbReference type="PIRNR" id="PIRNR002744"/>
    </source>
</evidence>
<organism evidence="9 10">
    <name type="scientific">Escherichia coli O7:K1 (strain IAI39 / ExPEC)</name>
    <dbReference type="NCBI Taxonomy" id="585057"/>
    <lineage>
        <taxon>Bacteria</taxon>
        <taxon>Pseudomonadati</taxon>
        <taxon>Pseudomonadota</taxon>
        <taxon>Gammaproteobacteria</taxon>
        <taxon>Enterobacterales</taxon>
        <taxon>Enterobacteriaceae</taxon>
        <taxon>Escherichia</taxon>
    </lineage>
</organism>
<feature type="transmembrane region" description="Helical" evidence="8">
    <location>
        <begin position="446"/>
        <end position="468"/>
    </location>
</feature>
<keyword evidence="4 8" id="KW-0812">Transmembrane</keyword>
<dbReference type="CDD" id="cd11484">
    <property type="entry name" value="SLC-NCS1sbd_CobB-like"/>
    <property type="match status" value="1"/>
</dbReference>
<feature type="transmembrane region" description="Helical" evidence="8">
    <location>
        <begin position="116"/>
        <end position="135"/>
    </location>
</feature>
<accession>A0A0H3MF87</accession>
<feature type="transmembrane region" description="Helical" evidence="8">
    <location>
        <begin position="217"/>
        <end position="238"/>
    </location>
</feature>
<dbReference type="GO" id="GO:0005886">
    <property type="term" value="C:plasma membrane"/>
    <property type="evidence" value="ECO:0007669"/>
    <property type="project" value="TreeGrafter"/>
</dbReference>
<dbReference type="STRING" id="585057.ECIAI39_0689"/>
<evidence type="ECO:0000256" key="5">
    <source>
        <dbReference type="ARBA" id="ARBA00022989"/>
    </source>
</evidence>
<feature type="transmembrane region" description="Helical" evidence="8">
    <location>
        <begin position="345"/>
        <end position="367"/>
    </location>
</feature>
<evidence type="ECO:0000256" key="8">
    <source>
        <dbReference type="SAM" id="Phobius"/>
    </source>
</evidence>
<proteinExistence type="inferred from homology"/>
<feature type="transmembrane region" description="Helical" evidence="8">
    <location>
        <begin position="180"/>
        <end position="197"/>
    </location>
</feature>
<evidence type="ECO:0000256" key="2">
    <source>
        <dbReference type="ARBA" id="ARBA00008974"/>
    </source>
</evidence>
<feature type="transmembrane region" description="Helical" evidence="8">
    <location>
        <begin position="316"/>
        <end position="333"/>
    </location>
</feature>
<keyword evidence="5 8" id="KW-1133">Transmembrane helix</keyword>
<evidence type="ECO:0000256" key="1">
    <source>
        <dbReference type="ARBA" id="ARBA00004141"/>
    </source>
</evidence>
<evidence type="ECO:0000313" key="9">
    <source>
        <dbReference type="EMBL" id="CAR16826.1"/>
    </source>
</evidence>
<feature type="transmembrane region" description="Helical" evidence="8">
    <location>
        <begin position="155"/>
        <end position="173"/>
    </location>
</feature>
<dbReference type="AlphaFoldDB" id="A0A0H3MF87"/>
<dbReference type="Proteomes" id="UP000000749">
    <property type="component" value="Chromosome"/>
</dbReference>
<evidence type="ECO:0000256" key="6">
    <source>
        <dbReference type="ARBA" id="ARBA00023136"/>
    </source>
</evidence>
<keyword evidence="3 7" id="KW-0813">Transport</keyword>
<dbReference type="PATRIC" id="fig|585057.6.peg.734"/>
<dbReference type="PANTHER" id="PTHR31806">
    <property type="entry name" value="PURINE-CYTOSINE PERMEASE FCY2-RELATED"/>
    <property type="match status" value="1"/>
</dbReference>
<feature type="transmembrane region" description="Helical" evidence="8">
    <location>
        <begin position="374"/>
        <end position="395"/>
    </location>
</feature>
<dbReference type="PIRSF" id="PIRSF002744">
    <property type="entry name" value="Pur-cyt_permease"/>
    <property type="match status" value="1"/>
</dbReference>
<evidence type="ECO:0000256" key="4">
    <source>
        <dbReference type="ARBA" id="ARBA00022692"/>
    </source>
</evidence>
<gene>
    <name evidence="9" type="ordered locus">ECIAI39_0689</name>
</gene>
<dbReference type="InterPro" id="IPR001248">
    <property type="entry name" value="Pur-cyt_permease"/>
</dbReference>
<dbReference type="Gene3D" id="1.10.4160.10">
    <property type="entry name" value="Hydantoin permease"/>
    <property type="match status" value="1"/>
</dbReference>
<feature type="transmembrane region" description="Helical" evidence="8">
    <location>
        <begin position="415"/>
        <end position="434"/>
    </location>
</feature>